<keyword evidence="1" id="KW-0472">Membrane</keyword>
<feature type="transmembrane region" description="Helical" evidence="1">
    <location>
        <begin position="21"/>
        <end position="44"/>
    </location>
</feature>
<evidence type="ECO:0000313" key="3">
    <source>
        <dbReference type="Proteomes" id="UP001291623"/>
    </source>
</evidence>
<keyword evidence="1" id="KW-0812">Transmembrane</keyword>
<sequence>MVLRSERLRSVFKVCSSSFRAVNNSIIIDDFSLFFNCIVVAIVAPHATFIL</sequence>
<gene>
    <name evidence="2" type="ORF">RND71_003738</name>
</gene>
<keyword evidence="3" id="KW-1185">Reference proteome</keyword>
<evidence type="ECO:0000313" key="2">
    <source>
        <dbReference type="EMBL" id="KAK4377442.1"/>
    </source>
</evidence>
<dbReference type="AlphaFoldDB" id="A0AAE1SWI1"/>
<dbReference type="EMBL" id="JAVYJV010000002">
    <property type="protein sequence ID" value="KAK4377442.1"/>
    <property type="molecule type" value="Genomic_DNA"/>
</dbReference>
<protein>
    <submittedName>
        <fullName evidence="2">Uncharacterized protein</fullName>
    </submittedName>
</protein>
<comment type="caution">
    <text evidence="2">The sequence shown here is derived from an EMBL/GenBank/DDBJ whole genome shotgun (WGS) entry which is preliminary data.</text>
</comment>
<reference evidence="2" key="1">
    <citation type="submission" date="2023-12" db="EMBL/GenBank/DDBJ databases">
        <title>Genome assembly of Anisodus tanguticus.</title>
        <authorList>
            <person name="Wang Y.-J."/>
        </authorList>
    </citation>
    <scope>NUCLEOTIDE SEQUENCE</scope>
    <source>
        <strain evidence="2">KB-2021</strain>
        <tissue evidence="2">Leaf</tissue>
    </source>
</reference>
<keyword evidence="1" id="KW-1133">Transmembrane helix</keyword>
<proteinExistence type="predicted"/>
<accession>A0AAE1SWI1</accession>
<evidence type="ECO:0000256" key="1">
    <source>
        <dbReference type="SAM" id="Phobius"/>
    </source>
</evidence>
<organism evidence="2 3">
    <name type="scientific">Anisodus tanguticus</name>
    <dbReference type="NCBI Taxonomy" id="243964"/>
    <lineage>
        <taxon>Eukaryota</taxon>
        <taxon>Viridiplantae</taxon>
        <taxon>Streptophyta</taxon>
        <taxon>Embryophyta</taxon>
        <taxon>Tracheophyta</taxon>
        <taxon>Spermatophyta</taxon>
        <taxon>Magnoliopsida</taxon>
        <taxon>eudicotyledons</taxon>
        <taxon>Gunneridae</taxon>
        <taxon>Pentapetalae</taxon>
        <taxon>asterids</taxon>
        <taxon>lamiids</taxon>
        <taxon>Solanales</taxon>
        <taxon>Solanaceae</taxon>
        <taxon>Solanoideae</taxon>
        <taxon>Hyoscyameae</taxon>
        <taxon>Anisodus</taxon>
    </lineage>
</organism>
<dbReference type="Proteomes" id="UP001291623">
    <property type="component" value="Unassembled WGS sequence"/>
</dbReference>
<name>A0AAE1SWI1_9SOLA</name>